<keyword evidence="4 9" id="KW-0812">Transmembrane</keyword>
<dbReference type="InterPro" id="IPR039421">
    <property type="entry name" value="Type_1_exporter"/>
</dbReference>
<dbReference type="RefSeq" id="WP_103242271.1">
    <property type="nucleotide sequence ID" value="NZ_JANJZD010000051.1"/>
</dbReference>
<dbReference type="InterPro" id="IPR003593">
    <property type="entry name" value="AAA+_ATPase"/>
</dbReference>
<protein>
    <submittedName>
        <fullName evidence="12">Multidrug export ATP-binding/permease protein</fullName>
        <ecNumber evidence="12">3.6.3.-</ecNumber>
    </submittedName>
</protein>
<organism evidence="12 13">
    <name type="scientific">Acetatifactor muris</name>
    <dbReference type="NCBI Taxonomy" id="879566"/>
    <lineage>
        <taxon>Bacteria</taxon>
        <taxon>Bacillati</taxon>
        <taxon>Bacillota</taxon>
        <taxon>Clostridia</taxon>
        <taxon>Lachnospirales</taxon>
        <taxon>Lachnospiraceae</taxon>
        <taxon>Acetatifactor</taxon>
    </lineage>
</organism>
<dbReference type="Gene3D" id="1.20.1560.10">
    <property type="entry name" value="ABC transporter type 1, transmembrane domain"/>
    <property type="match status" value="1"/>
</dbReference>
<feature type="transmembrane region" description="Helical" evidence="9">
    <location>
        <begin position="60"/>
        <end position="87"/>
    </location>
</feature>
<keyword evidence="6 12" id="KW-0067">ATP-binding</keyword>
<evidence type="ECO:0000256" key="9">
    <source>
        <dbReference type="SAM" id="Phobius"/>
    </source>
</evidence>
<evidence type="ECO:0000256" key="3">
    <source>
        <dbReference type="ARBA" id="ARBA00022475"/>
    </source>
</evidence>
<keyword evidence="8 9" id="KW-0472">Membrane</keyword>
<evidence type="ECO:0000256" key="2">
    <source>
        <dbReference type="ARBA" id="ARBA00022448"/>
    </source>
</evidence>
<dbReference type="Pfam" id="PF00664">
    <property type="entry name" value="ABC_membrane"/>
    <property type="match status" value="1"/>
</dbReference>
<feature type="transmembrane region" description="Helical" evidence="9">
    <location>
        <begin position="160"/>
        <end position="180"/>
    </location>
</feature>
<evidence type="ECO:0000256" key="5">
    <source>
        <dbReference type="ARBA" id="ARBA00022741"/>
    </source>
</evidence>
<dbReference type="AlphaFoldDB" id="A0A2K4ZPB4"/>
<feature type="transmembrane region" description="Helical" evidence="9">
    <location>
        <begin position="240"/>
        <end position="264"/>
    </location>
</feature>
<evidence type="ECO:0000259" key="10">
    <source>
        <dbReference type="PROSITE" id="PS50893"/>
    </source>
</evidence>
<feature type="transmembrane region" description="Helical" evidence="9">
    <location>
        <begin position="12"/>
        <end position="29"/>
    </location>
</feature>
<dbReference type="SMART" id="SM00382">
    <property type="entry name" value="AAA"/>
    <property type="match status" value="1"/>
</dbReference>
<dbReference type="GO" id="GO:0005886">
    <property type="term" value="C:plasma membrane"/>
    <property type="evidence" value="ECO:0007669"/>
    <property type="project" value="UniProtKB-SubCell"/>
</dbReference>
<dbReference type="Pfam" id="PF00005">
    <property type="entry name" value="ABC_tran"/>
    <property type="match status" value="1"/>
</dbReference>
<dbReference type="InterPro" id="IPR027417">
    <property type="entry name" value="P-loop_NTPase"/>
</dbReference>
<proteinExistence type="predicted"/>
<evidence type="ECO:0000256" key="4">
    <source>
        <dbReference type="ARBA" id="ARBA00022692"/>
    </source>
</evidence>
<keyword evidence="5" id="KW-0547">Nucleotide-binding</keyword>
<dbReference type="GO" id="GO:0005524">
    <property type="term" value="F:ATP binding"/>
    <property type="evidence" value="ECO:0007669"/>
    <property type="project" value="UniProtKB-KW"/>
</dbReference>
<dbReference type="OrthoDB" id="9762778at2"/>
<dbReference type="Gene3D" id="3.40.50.300">
    <property type="entry name" value="P-loop containing nucleotide triphosphate hydrolases"/>
    <property type="match status" value="1"/>
</dbReference>
<accession>A0A2K4ZPB4</accession>
<dbReference type="PANTHER" id="PTHR43394:SF1">
    <property type="entry name" value="ATP-BINDING CASSETTE SUB-FAMILY B MEMBER 10, MITOCHONDRIAL"/>
    <property type="match status" value="1"/>
</dbReference>
<keyword evidence="2" id="KW-0813">Transport</keyword>
<dbReference type="PROSITE" id="PS00211">
    <property type="entry name" value="ABC_TRANSPORTER_1"/>
    <property type="match status" value="1"/>
</dbReference>
<feature type="transmembrane region" description="Helical" evidence="9">
    <location>
        <begin position="127"/>
        <end position="148"/>
    </location>
</feature>
<sequence>MLKILKYMNRRDWLFVVCSLVFIICGVGLDLRLPDYMREITALVQTPGSEMGEILSAGGSMLLCALGSLVTAFIVGFFVAQIAAGLAMRLREAVYNKTMDFSMEEIGKFSTASLITRTTNDIQQIQMFVALGLQAMIKAPILAVWAILKIAGKSWQWTTITGGAVATLTVMLGTVIALVLPKFKNMQKLTDNLNRVARENLTGIRVVRAYNAEGYQEKKFEGANEELTRTNLFTSRTMSVLFPGMTLIMSGLTLAIYWAGVYIINDAALTDRLGIFSDMVVFSSYAMQIIMAFMMLVMTFIVLPRAVVSAKRINEVLDTETKIKDGKISGSELFEQGEIEFKRVSFRYPDAEEAILTDISFTVHRGETAAFIGSTGSGKSTLINLVPRFYDVTDGEICIDGINIKEYTQEALHRKLGYVSQRAVMFRGSVLSNVTYGENGRQSVDEELLWKSIEIAQAGDFVQGMDSGFHTAVAQGGTNLSGGQKQRLAIARAIYRRPEIYIFDDSFSALDYKTDRILRKMLKQETGTATTLIVAQRIGTIMDADKIIVLDEGKIVGIGRHKELLANCPVYREIAESQLSKEELESD</sequence>
<dbReference type="SUPFAM" id="SSF52540">
    <property type="entry name" value="P-loop containing nucleoside triphosphate hydrolases"/>
    <property type="match status" value="1"/>
</dbReference>
<evidence type="ECO:0000259" key="11">
    <source>
        <dbReference type="PROSITE" id="PS50929"/>
    </source>
</evidence>
<dbReference type="SUPFAM" id="SSF90123">
    <property type="entry name" value="ABC transporter transmembrane region"/>
    <property type="match status" value="1"/>
</dbReference>
<name>A0A2K4ZPB4_9FIRM</name>
<evidence type="ECO:0000256" key="8">
    <source>
        <dbReference type="ARBA" id="ARBA00023136"/>
    </source>
</evidence>
<feature type="domain" description="ABC transmembrane type-1" evidence="11">
    <location>
        <begin position="19"/>
        <end position="305"/>
    </location>
</feature>
<dbReference type="GO" id="GO:0016887">
    <property type="term" value="F:ATP hydrolysis activity"/>
    <property type="evidence" value="ECO:0007669"/>
    <property type="project" value="InterPro"/>
</dbReference>
<comment type="subcellular location">
    <subcellularLocation>
        <location evidence="1">Cell membrane</location>
        <topology evidence="1">Multi-pass membrane protein</topology>
    </subcellularLocation>
</comment>
<evidence type="ECO:0000256" key="6">
    <source>
        <dbReference type="ARBA" id="ARBA00022840"/>
    </source>
</evidence>
<feature type="domain" description="ABC transporter" evidence="10">
    <location>
        <begin position="339"/>
        <end position="577"/>
    </location>
</feature>
<evidence type="ECO:0000313" key="13">
    <source>
        <dbReference type="Proteomes" id="UP000236311"/>
    </source>
</evidence>
<keyword evidence="3" id="KW-1003">Cell membrane</keyword>
<dbReference type="InterPro" id="IPR011527">
    <property type="entry name" value="ABC1_TM_dom"/>
</dbReference>
<dbReference type="PROSITE" id="PS50893">
    <property type="entry name" value="ABC_TRANSPORTER_2"/>
    <property type="match status" value="1"/>
</dbReference>
<dbReference type="InterPro" id="IPR003439">
    <property type="entry name" value="ABC_transporter-like_ATP-bd"/>
</dbReference>
<keyword evidence="13" id="KW-1185">Reference proteome</keyword>
<dbReference type="Proteomes" id="UP000236311">
    <property type="component" value="Unassembled WGS sequence"/>
</dbReference>
<dbReference type="InterPro" id="IPR017871">
    <property type="entry name" value="ABC_transporter-like_CS"/>
</dbReference>
<reference evidence="12 13" key="1">
    <citation type="submission" date="2018-01" db="EMBL/GenBank/DDBJ databases">
        <authorList>
            <person name="Gaut B.S."/>
            <person name="Morton B.R."/>
            <person name="Clegg M.T."/>
            <person name="Duvall M.R."/>
        </authorList>
    </citation>
    <scope>NUCLEOTIDE SEQUENCE [LARGE SCALE GENOMIC DNA]</scope>
    <source>
        <strain evidence="12">GP69</strain>
    </source>
</reference>
<dbReference type="PANTHER" id="PTHR43394">
    <property type="entry name" value="ATP-DEPENDENT PERMEASE MDL1, MITOCHONDRIAL"/>
    <property type="match status" value="1"/>
</dbReference>
<dbReference type="InterPro" id="IPR036640">
    <property type="entry name" value="ABC1_TM_sf"/>
</dbReference>
<evidence type="ECO:0000256" key="7">
    <source>
        <dbReference type="ARBA" id="ARBA00022989"/>
    </source>
</evidence>
<gene>
    <name evidence="12" type="ORF">AMURIS_05067</name>
</gene>
<dbReference type="EC" id="3.6.3.-" evidence="12"/>
<evidence type="ECO:0000313" key="12">
    <source>
        <dbReference type="EMBL" id="SOY32309.1"/>
    </source>
</evidence>
<keyword evidence="7 9" id="KW-1133">Transmembrane helix</keyword>
<dbReference type="CDD" id="cd18548">
    <property type="entry name" value="ABC_6TM_Tm287_like"/>
    <property type="match status" value="1"/>
</dbReference>
<keyword evidence="12" id="KW-0378">Hydrolase</keyword>
<dbReference type="FunFam" id="3.40.50.300:FF:000854">
    <property type="entry name" value="Multidrug ABC transporter ATP-binding protein"/>
    <property type="match status" value="1"/>
</dbReference>
<feature type="transmembrane region" description="Helical" evidence="9">
    <location>
        <begin position="284"/>
        <end position="303"/>
    </location>
</feature>
<dbReference type="EMBL" id="OFSM01000045">
    <property type="protein sequence ID" value="SOY32309.1"/>
    <property type="molecule type" value="Genomic_DNA"/>
</dbReference>
<dbReference type="GO" id="GO:0015421">
    <property type="term" value="F:ABC-type oligopeptide transporter activity"/>
    <property type="evidence" value="ECO:0007669"/>
    <property type="project" value="TreeGrafter"/>
</dbReference>
<evidence type="ECO:0000256" key="1">
    <source>
        <dbReference type="ARBA" id="ARBA00004651"/>
    </source>
</evidence>
<dbReference type="PROSITE" id="PS50929">
    <property type="entry name" value="ABC_TM1F"/>
    <property type="match status" value="1"/>
</dbReference>